<dbReference type="PROSITE" id="PS51186">
    <property type="entry name" value="GNAT"/>
    <property type="match status" value="1"/>
</dbReference>
<feature type="domain" description="N-acetyltransferase" evidence="1">
    <location>
        <begin position="55"/>
        <end position="226"/>
    </location>
</feature>
<keyword evidence="2" id="KW-0808">Transferase</keyword>
<dbReference type="Proteomes" id="UP000588586">
    <property type="component" value="Unassembled WGS sequence"/>
</dbReference>
<dbReference type="InterPro" id="IPR051908">
    <property type="entry name" value="Ribosomal_N-acetyltransferase"/>
</dbReference>
<dbReference type="Gene3D" id="3.40.630.30">
    <property type="match status" value="1"/>
</dbReference>
<proteinExistence type="predicted"/>
<dbReference type="SUPFAM" id="SSF55729">
    <property type="entry name" value="Acyl-CoA N-acyltransferases (Nat)"/>
    <property type="match status" value="1"/>
</dbReference>
<organism evidence="2 3">
    <name type="scientific">Knoellia koreensis</name>
    <dbReference type="NCBI Taxonomy" id="2730921"/>
    <lineage>
        <taxon>Bacteria</taxon>
        <taxon>Bacillati</taxon>
        <taxon>Actinomycetota</taxon>
        <taxon>Actinomycetes</taxon>
        <taxon>Micrococcales</taxon>
        <taxon>Intrasporangiaceae</taxon>
        <taxon>Knoellia</taxon>
    </lineage>
</organism>
<dbReference type="Pfam" id="PF13302">
    <property type="entry name" value="Acetyltransf_3"/>
    <property type="match status" value="1"/>
</dbReference>
<dbReference type="EMBL" id="JABEPQ010000006">
    <property type="protein sequence ID" value="NNM48118.1"/>
    <property type="molecule type" value="Genomic_DNA"/>
</dbReference>
<dbReference type="PANTHER" id="PTHR43441:SF11">
    <property type="entry name" value="RIBOSOMAL-PROTEIN-SERINE ACETYLTRANSFERASE"/>
    <property type="match status" value="1"/>
</dbReference>
<reference evidence="2 3" key="1">
    <citation type="submission" date="2020-04" db="EMBL/GenBank/DDBJ databases">
        <title>Knoellia sp. isolate from air conditioner.</title>
        <authorList>
            <person name="Chea S."/>
            <person name="Kim D.-U."/>
        </authorList>
    </citation>
    <scope>NUCLEOTIDE SEQUENCE [LARGE SCALE GENOMIC DNA]</scope>
    <source>
        <strain evidence="2 3">DB2414S</strain>
    </source>
</reference>
<name>A0A849HL21_9MICO</name>
<protein>
    <submittedName>
        <fullName evidence="2">GNAT family N-acetyltransferase</fullName>
    </submittedName>
</protein>
<evidence type="ECO:0000313" key="2">
    <source>
        <dbReference type="EMBL" id="NNM48118.1"/>
    </source>
</evidence>
<dbReference type="GO" id="GO:0008999">
    <property type="term" value="F:protein-N-terminal-alanine acetyltransferase activity"/>
    <property type="evidence" value="ECO:0007669"/>
    <property type="project" value="TreeGrafter"/>
</dbReference>
<dbReference type="InterPro" id="IPR000182">
    <property type="entry name" value="GNAT_dom"/>
</dbReference>
<comment type="caution">
    <text evidence="2">The sequence shown here is derived from an EMBL/GenBank/DDBJ whole genome shotgun (WGS) entry which is preliminary data.</text>
</comment>
<dbReference type="GO" id="GO:1990189">
    <property type="term" value="F:protein N-terminal-serine acetyltransferase activity"/>
    <property type="evidence" value="ECO:0007669"/>
    <property type="project" value="TreeGrafter"/>
</dbReference>
<keyword evidence="3" id="KW-1185">Reference proteome</keyword>
<dbReference type="GO" id="GO:0005737">
    <property type="term" value="C:cytoplasm"/>
    <property type="evidence" value="ECO:0007669"/>
    <property type="project" value="TreeGrafter"/>
</dbReference>
<dbReference type="InterPro" id="IPR016181">
    <property type="entry name" value="Acyl_CoA_acyltransferase"/>
</dbReference>
<accession>A0A849HL21</accession>
<sequence length="253" mass="28507">MGQPHLSTCRARSYIRREAWPSEKRWCGNVEPLQTVGVLADIWPIFRLRIETPRLVLRLPEEPELVALADLAAAGVHRPDERPFLTPWAEGSPQDRTRSVLQGHWGRLADWEPDSWSLGLGAFTKDAGEPRGLIGLRANDFRVVREVSTWSWIGLAHQGQGLGTELRHGILTLAFDHLGALDATTGVFQDNHASQGVSRKLGYEHDGITRDRRGEEWLVSDRLRLTKDRWDARAELLDITVTGLEEESRALFG</sequence>
<evidence type="ECO:0000259" key="1">
    <source>
        <dbReference type="PROSITE" id="PS51186"/>
    </source>
</evidence>
<evidence type="ECO:0000313" key="3">
    <source>
        <dbReference type="Proteomes" id="UP000588586"/>
    </source>
</evidence>
<dbReference type="PANTHER" id="PTHR43441">
    <property type="entry name" value="RIBOSOMAL-PROTEIN-SERINE ACETYLTRANSFERASE"/>
    <property type="match status" value="1"/>
</dbReference>
<dbReference type="AlphaFoldDB" id="A0A849HL21"/>
<gene>
    <name evidence="2" type="ORF">HJG52_19200</name>
</gene>